<reference evidence="3" key="1">
    <citation type="submission" date="2016-10" db="EMBL/GenBank/DDBJ databases">
        <authorList>
            <person name="Varghese N."/>
            <person name="Submissions S."/>
        </authorList>
    </citation>
    <scope>NUCLEOTIDE SEQUENCE [LARGE SCALE GENOMIC DNA]</scope>
    <source>
        <strain evidence="3">CGMCC 1.7736</strain>
    </source>
</reference>
<proteinExistence type="predicted"/>
<dbReference type="PROSITE" id="PS51257">
    <property type="entry name" value="PROKAR_LIPOPROTEIN"/>
    <property type="match status" value="1"/>
</dbReference>
<sequence length="160" mass="16547">MTRTRPLLLVCVLLVLAGCLGGVGESPSSPTSSATPPATPTPTPTPTPTSTATISADDAGERAIEAEQSRIERRLSEYEAVGGLGFGILRPAESEVVERNESGVVVRVSVGYSLELDCDGDGTPDESLDGTSTETTYVVSESGVRLTGVSRDVLDPSGYC</sequence>
<name>A0A1I6HTG3_9EURY</name>
<dbReference type="EMBL" id="FOYT01000002">
    <property type="protein sequence ID" value="SFR57735.1"/>
    <property type="molecule type" value="Genomic_DNA"/>
</dbReference>
<evidence type="ECO:0000256" key="1">
    <source>
        <dbReference type="SAM" id="MobiDB-lite"/>
    </source>
</evidence>
<feature type="compositionally biased region" description="Pro residues" evidence="1">
    <location>
        <begin position="37"/>
        <end position="47"/>
    </location>
</feature>
<evidence type="ECO:0000313" key="2">
    <source>
        <dbReference type="EMBL" id="SFR57735.1"/>
    </source>
</evidence>
<dbReference type="AlphaFoldDB" id="A0A1I6HTG3"/>
<evidence type="ECO:0000313" key="3">
    <source>
        <dbReference type="Proteomes" id="UP000198531"/>
    </source>
</evidence>
<gene>
    <name evidence="2" type="ORF">SAMN04487947_2478</name>
</gene>
<accession>A0A1I6HTG3</accession>
<dbReference type="STRING" id="553469.SAMN04487947_2478"/>
<feature type="region of interest" description="Disordered" evidence="1">
    <location>
        <begin position="24"/>
        <end position="60"/>
    </location>
</feature>
<dbReference type="Proteomes" id="UP000198531">
    <property type="component" value="Unassembled WGS sequence"/>
</dbReference>
<protein>
    <submittedName>
        <fullName evidence="2">Uncharacterized protein</fullName>
    </submittedName>
</protein>
<keyword evidence="3" id="KW-1185">Reference proteome</keyword>
<organism evidence="2 3">
    <name type="scientific">Halogeometricum rufum</name>
    <dbReference type="NCBI Taxonomy" id="553469"/>
    <lineage>
        <taxon>Archaea</taxon>
        <taxon>Methanobacteriati</taxon>
        <taxon>Methanobacteriota</taxon>
        <taxon>Stenosarchaea group</taxon>
        <taxon>Halobacteria</taxon>
        <taxon>Halobacteriales</taxon>
        <taxon>Haloferacaceae</taxon>
        <taxon>Halogeometricum</taxon>
    </lineage>
</organism>
<feature type="compositionally biased region" description="Low complexity" evidence="1">
    <location>
        <begin position="26"/>
        <end position="36"/>
    </location>
</feature>
<dbReference type="RefSeq" id="WP_143105159.1">
    <property type="nucleotide sequence ID" value="NZ_FOYT01000002.1"/>
</dbReference>